<dbReference type="GO" id="GO:0003723">
    <property type="term" value="F:RNA binding"/>
    <property type="evidence" value="ECO:0007669"/>
    <property type="project" value="InterPro"/>
</dbReference>
<dbReference type="SMART" id="SM00955">
    <property type="entry name" value="RNB"/>
    <property type="match status" value="1"/>
</dbReference>
<name>A0A7Z0DAX2_9ACTN</name>
<reference evidence="2 3" key="1">
    <citation type="submission" date="2020-07" db="EMBL/GenBank/DDBJ databases">
        <title>Sequencing the genomes of 1000 actinobacteria strains.</title>
        <authorList>
            <person name="Klenk H.-P."/>
        </authorList>
    </citation>
    <scope>NUCLEOTIDE SEQUENCE [LARGE SCALE GENOMIC DNA]</scope>
    <source>
        <strain evidence="2 3">DSM 103164</strain>
    </source>
</reference>
<dbReference type="InterPro" id="IPR050180">
    <property type="entry name" value="RNR_Ribonuclease"/>
</dbReference>
<dbReference type="GO" id="GO:0000175">
    <property type="term" value="F:3'-5'-RNA exonuclease activity"/>
    <property type="evidence" value="ECO:0007669"/>
    <property type="project" value="TreeGrafter"/>
</dbReference>
<dbReference type="InterPro" id="IPR001900">
    <property type="entry name" value="RNase_II/R"/>
</dbReference>
<dbReference type="AlphaFoldDB" id="A0A7Z0DAX2"/>
<protein>
    <submittedName>
        <fullName evidence="2">Exoribonuclease R</fullName>
    </submittedName>
</protein>
<dbReference type="Proteomes" id="UP000527616">
    <property type="component" value="Unassembled WGS sequence"/>
</dbReference>
<dbReference type="GO" id="GO:0006402">
    <property type="term" value="P:mRNA catabolic process"/>
    <property type="evidence" value="ECO:0007669"/>
    <property type="project" value="TreeGrafter"/>
</dbReference>
<evidence type="ECO:0000259" key="1">
    <source>
        <dbReference type="SMART" id="SM00955"/>
    </source>
</evidence>
<comment type="caution">
    <text evidence="2">The sequence shown here is derived from an EMBL/GenBank/DDBJ whole genome shotgun (WGS) entry which is preliminary data.</text>
</comment>
<dbReference type="Pfam" id="PF00773">
    <property type="entry name" value="RNB"/>
    <property type="match status" value="1"/>
</dbReference>
<dbReference type="PANTHER" id="PTHR23355">
    <property type="entry name" value="RIBONUCLEASE"/>
    <property type="match status" value="1"/>
</dbReference>
<dbReference type="SUPFAM" id="SSF50249">
    <property type="entry name" value="Nucleic acid-binding proteins"/>
    <property type="match status" value="1"/>
</dbReference>
<dbReference type="Pfam" id="PF18614">
    <property type="entry name" value="RNase_II_C_S1"/>
    <property type="match status" value="1"/>
</dbReference>
<evidence type="ECO:0000313" key="2">
    <source>
        <dbReference type="EMBL" id="NYI71970.1"/>
    </source>
</evidence>
<dbReference type="InterPro" id="IPR012340">
    <property type="entry name" value="NA-bd_OB-fold"/>
</dbReference>
<dbReference type="GO" id="GO:0000932">
    <property type="term" value="C:P-body"/>
    <property type="evidence" value="ECO:0007669"/>
    <property type="project" value="TreeGrafter"/>
</dbReference>
<dbReference type="PANTHER" id="PTHR23355:SF42">
    <property type="entry name" value="RIBONUCLEASE II, CHLOROPLASTIC_MITOCHONDRIAL"/>
    <property type="match status" value="1"/>
</dbReference>
<evidence type="ECO:0000313" key="3">
    <source>
        <dbReference type="Proteomes" id="UP000527616"/>
    </source>
</evidence>
<organism evidence="2 3">
    <name type="scientific">Naumannella cuiyingiana</name>
    <dbReference type="NCBI Taxonomy" id="1347891"/>
    <lineage>
        <taxon>Bacteria</taxon>
        <taxon>Bacillati</taxon>
        <taxon>Actinomycetota</taxon>
        <taxon>Actinomycetes</taxon>
        <taxon>Propionibacteriales</taxon>
        <taxon>Propionibacteriaceae</taxon>
        <taxon>Naumannella</taxon>
    </lineage>
</organism>
<feature type="domain" description="RNB" evidence="1">
    <location>
        <begin position="55"/>
        <end position="370"/>
    </location>
</feature>
<dbReference type="EMBL" id="JACBZS010000001">
    <property type="protein sequence ID" value="NYI71970.1"/>
    <property type="molecule type" value="Genomic_DNA"/>
</dbReference>
<sequence>MPARPIIVPEDVPVELVEGFEKLMTEVGVTDDFPDEVEQAAEQACSASLPLSPPDLTAIEFFAIDPPGAKDIDQIMHLSRDGDGYLVRYGIACVSAFVEPGGPVDVESHRRGQTYYAPHRRFPLYPPVLSESAASLLAGQTRPAFVWHIRLDAAGEVVDVDLGRAMVRSREQLTYDDAQARIDDGSASESLMLLREIGEKRLKIETERGGVSLNLPAQEVEVVDGQWTLIFRAALPVEDWNAQISLLTGICAAKLMLRAKVGIVRTLPAADERALRRLRRVARAMGVPWPDDMGYPDFVRSLDPETPKGVAMMYACTSLFRGAGYLSFDGTVPKDNEHAALATPYAHTTAPLRRLVDRYVLECCAAIVAGEEVPGWVREALPELPEQMTEADRRAKRFERGIVDLVEALVLHDRIGQSFRGTIVDVDDQDGDRGSLLLEDPAVEARLVGKRLEAGEEVDATLESADMVTGKVEFRS</sequence>
<keyword evidence="3" id="KW-1185">Reference proteome</keyword>
<proteinExistence type="predicted"/>
<gene>
    <name evidence="2" type="ORF">GGQ54_002530</name>
</gene>
<dbReference type="InterPro" id="IPR040596">
    <property type="entry name" value="RNase_II_C_S1"/>
</dbReference>
<dbReference type="RefSeq" id="WP_179445726.1">
    <property type="nucleotide sequence ID" value="NZ_JACBZS010000001.1"/>
</dbReference>
<accession>A0A7Z0DAX2</accession>